<comment type="similarity">
    <text evidence="1">Belongs to the RecJ family.</text>
</comment>
<feature type="domain" description="RecJ OB" evidence="9">
    <location>
        <begin position="470"/>
        <end position="572"/>
    </location>
</feature>
<dbReference type="SUPFAM" id="SSF64182">
    <property type="entry name" value="DHH phosphoesterases"/>
    <property type="match status" value="1"/>
</dbReference>
<evidence type="ECO:0000256" key="6">
    <source>
        <dbReference type="SAM" id="Coils"/>
    </source>
</evidence>
<accession>A0A370D9T6</accession>
<reference evidence="10 11" key="1">
    <citation type="journal article" date="2018" name="ISME J.">
        <title>Endosymbiont genomes yield clues of tubeworm success.</title>
        <authorList>
            <person name="Li Y."/>
            <person name="Liles M.R."/>
            <person name="Halanych K.M."/>
        </authorList>
    </citation>
    <scope>NUCLEOTIDE SEQUENCE [LARGE SCALE GENOMIC DNA]</scope>
    <source>
        <strain evidence="10">A1464</strain>
    </source>
</reference>
<dbReference type="InterPro" id="IPR041122">
    <property type="entry name" value="RecJ_OB"/>
</dbReference>
<dbReference type="Pfam" id="PF17768">
    <property type="entry name" value="RecJ_OB"/>
    <property type="match status" value="1"/>
</dbReference>
<dbReference type="Pfam" id="PF01368">
    <property type="entry name" value="DHH"/>
    <property type="match status" value="1"/>
</dbReference>
<keyword evidence="11" id="KW-1185">Reference proteome</keyword>
<dbReference type="GO" id="GO:0006281">
    <property type="term" value="P:DNA repair"/>
    <property type="evidence" value="ECO:0007669"/>
    <property type="project" value="InterPro"/>
</dbReference>
<dbReference type="Gene3D" id="3.10.310.30">
    <property type="match status" value="1"/>
</dbReference>
<dbReference type="InterPro" id="IPR001667">
    <property type="entry name" value="DDH_dom"/>
</dbReference>
<dbReference type="EMBL" id="QFXC01000013">
    <property type="protein sequence ID" value="RDH81047.1"/>
    <property type="molecule type" value="Genomic_DNA"/>
</dbReference>
<evidence type="ECO:0000256" key="1">
    <source>
        <dbReference type="ARBA" id="ARBA00005915"/>
    </source>
</evidence>
<feature type="domain" description="DHHA1" evidence="8">
    <location>
        <begin position="362"/>
        <end position="455"/>
    </location>
</feature>
<dbReference type="Proteomes" id="UP000254266">
    <property type="component" value="Unassembled WGS sequence"/>
</dbReference>
<organism evidence="10 11">
    <name type="scientific">endosymbiont of Galathealinum brachiosum</name>
    <dbReference type="NCBI Taxonomy" id="2200906"/>
    <lineage>
        <taxon>Bacteria</taxon>
        <taxon>Pseudomonadati</taxon>
        <taxon>Pseudomonadota</taxon>
        <taxon>Gammaproteobacteria</taxon>
        <taxon>sulfur-oxidizing symbionts</taxon>
    </lineage>
</organism>
<keyword evidence="3" id="KW-0540">Nuclease</keyword>
<comment type="caution">
    <text evidence="10">The sequence shown here is derived from an EMBL/GenBank/DDBJ whole genome shotgun (WGS) entry which is preliminary data.</text>
</comment>
<evidence type="ECO:0000256" key="3">
    <source>
        <dbReference type="ARBA" id="ARBA00022722"/>
    </source>
</evidence>
<dbReference type="InterPro" id="IPR051673">
    <property type="entry name" value="SSDNA_exonuclease_RecJ"/>
</dbReference>
<protein>
    <recommendedName>
        <fullName evidence="2">Single-stranded-DNA-specific exonuclease RecJ</fullName>
    </recommendedName>
</protein>
<dbReference type="PANTHER" id="PTHR30255:SF2">
    <property type="entry name" value="SINGLE-STRANDED-DNA-SPECIFIC EXONUCLEASE RECJ"/>
    <property type="match status" value="1"/>
</dbReference>
<dbReference type="InterPro" id="IPR038763">
    <property type="entry name" value="DHH_sf"/>
</dbReference>
<feature type="coiled-coil region" evidence="6">
    <location>
        <begin position="314"/>
        <end position="341"/>
    </location>
</feature>
<evidence type="ECO:0000259" key="9">
    <source>
        <dbReference type="Pfam" id="PF17768"/>
    </source>
</evidence>
<dbReference type="InterPro" id="IPR003156">
    <property type="entry name" value="DHHA1_dom"/>
</dbReference>
<feature type="domain" description="DDH" evidence="7">
    <location>
        <begin position="73"/>
        <end position="232"/>
    </location>
</feature>
<evidence type="ECO:0000313" key="11">
    <source>
        <dbReference type="Proteomes" id="UP000254266"/>
    </source>
</evidence>
<name>A0A370D9T6_9GAMM</name>
<dbReference type="Gene3D" id="3.90.1640.30">
    <property type="match status" value="1"/>
</dbReference>
<dbReference type="Pfam" id="PF02272">
    <property type="entry name" value="DHHA1"/>
    <property type="match status" value="1"/>
</dbReference>
<evidence type="ECO:0000256" key="2">
    <source>
        <dbReference type="ARBA" id="ARBA00019841"/>
    </source>
</evidence>
<dbReference type="PANTHER" id="PTHR30255">
    <property type="entry name" value="SINGLE-STRANDED-DNA-SPECIFIC EXONUCLEASE RECJ"/>
    <property type="match status" value="1"/>
</dbReference>
<dbReference type="GO" id="GO:0008409">
    <property type="term" value="F:5'-3' exonuclease activity"/>
    <property type="evidence" value="ECO:0007669"/>
    <property type="project" value="InterPro"/>
</dbReference>
<dbReference type="FunFam" id="3.90.1640.30:FF:000001">
    <property type="entry name" value="Single-stranded-DNA-specific exonuclease RecJ"/>
    <property type="match status" value="1"/>
</dbReference>
<dbReference type="NCBIfam" id="TIGR00644">
    <property type="entry name" value="recJ"/>
    <property type="match status" value="1"/>
</dbReference>
<dbReference type="GO" id="GO:0006310">
    <property type="term" value="P:DNA recombination"/>
    <property type="evidence" value="ECO:0007669"/>
    <property type="project" value="InterPro"/>
</dbReference>
<gene>
    <name evidence="10" type="primary">recJ</name>
    <name evidence="10" type="ORF">DIZ80_13070</name>
</gene>
<evidence type="ECO:0000256" key="4">
    <source>
        <dbReference type="ARBA" id="ARBA00022801"/>
    </source>
</evidence>
<evidence type="ECO:0000313" key="10">
    <source>
        <dbReference type="EMBL" id="RDH81047.1"/>
    </source>
</evidence>
<evidence type="ECO:0000259" key="8">
    <source>
        <dbReference type="Pfam" id="PF02272"/>
    </source>
</evidence>
<dbReference type="InterPro" id="IPR004610">
    <property type="entry name" value="RecJ"/>
</dbReference>
<proteinExistence type="inferred from homology"/>
<dbReference type="GO" id="GO:0003676">
    <property type="term" value="F:nucleic acid binding"/>
    <property type="evidence" value="ECO:0007669"/>
    <property type="project" value="InterPro"/>
</dbReference>
<keyword evidence="4" id="KW-0378">Hydrolase</keyword>
<keyword evidence="6" id="KW-0175">Coiled coil</keyword>
<dbReference type="AlphaFoldDB" id="A0A370D9T6"/>
<evidence type="ECO:0000256" key="5">
    <source>
        <dbReference type="ARBA" id="ARBA00022839"/>
    </source>
</evidence>
<sequence length="577" mass="62966">MQAKKIRRISGEISDSLKQSDLHPILQKVLSHRKINSTDDIDYALGKLTGFNQLMGIEQAVALVVNAIQNKQKILIVGDFDADGATSTAVCMRALKMLGHLDVSFLVPNRFDYGYGLSPEIVAVACQNKPDLLITVDNGISSIQGVQAARDAGVDVLVTDHHLAGAELPNANAIVNPNQPGCSFPSKNLAGVGVIFYVMLAVRAGLREAGYFNENRTEPNMGQLLDLVALGTVADVVPLDGNNRILVAQGLKRMLAGKACVGIQAILKIAGRDIHRIVSSDLGFAIGPRLNAAGRLEDMSLGIECLITDDANQAMAIAEQLDQLNKNRREIEQQMQQQAMKSLKHLEVSMSQTELPYGMCLYNADWHQGVIGILASRIKEKFNRPVIVFANDNETVIKGSARSIKGLHIRDVLETISSQHPGMIIKFGGHAMAAGLSLNKSEFKLFEKSFNDVVKQLLDDDALQGVIESDGELQGDDFGLSLAESIRNAGPWGQGFVEPTFDGEFEVIDWRVVGEKHLKMELQSSDAEQPISAIAFNAPASLMQESDGYIRAAYRLDVNEFRNKKTAQLIVEYFEAM</sequence>
<evidence type="ECO:0000259" key="7">
    <source>
        <dbReference type="Pfam" id="PF01368"/>
    </source>
</evidence>
<keyword evidence="5 10" id="KW-0269">Exonuclease</keyword>